<dbReference type="Gene3D" id="3.30.1490.300">
    <property type="match status" value="1"/>
</dbReference>
<proteinExistence type="predicted"/>
<dbReference type="CDD" id="cd24049">
    <property type="entry name" value="ASKHA_NBD_PilM"/>
    <property type="match status" value="1"/>
</dbReference>
<protein>
    <recommendedName>
        <fullName evidence="3">SHS2 domain-containing protein</fullName>
    </recommendedName>
</protein>
<evidence type="ECO:0000313" key="1">
    <source>
        <dbReference type="EMBL" id="OGE78175.1"/>
    </source>
</evidence>
<gene>
    <name evidence="1" type="ORF">A2751_03375</name>
</gene>
<dbReference type="InterPro" id="IPR050696">
    <property type="entry name" value="FtsA/MreB"/>
</dbReference>
<dbReference type="Gene3D" id="3.30.420.40">
    <property type="match status" value="2"/>
</dbReference>
<dbReference type="NCBIfam" id="TIGR01175">
    <property type="entry name" value="pilM"/>
    <property type="match status" value="1"/>
</dbReference>
<dbReference type="InterPro" id="IPR043129">
    <property type="entry name" value="ATPase_NBD"/>
</dbReference>
<name>A0A1F5NKK0_9BACT</name>
<sequence>MSWKLFSNKRKNALGLDVSDVSLKFVEFDKNPGGQLRVQAYSDEAIGKDIITADTIKDPSGLIKLIKKTITQPKFGRVTTPYVIASIPETKCFVRVIQMAAVSAEEAKEAIPWEAEAYIPIPIGQVYLDWVILSGDPNQKDKMTVLITAAPKDYIDDYTRILKEASLEPVALEIESQATARSLVSKLEETVLILDINTLRTSFIVYDHNTLQFTSSVPIAGNVFTEGVAKALNVSTEEAEKIKRRDGLDETKNDGAVKKALAPILNNLVSEIKNIIRFHEEHAAATSKISRILLSGGSSKLKHLPSVLSERLSGSDLSDRAFRSLPGLKIELGNPWVKVLGKKQTPPLSREDSLSYATAIGLALRGFEE</sequence>
<accession>A0A1F5NKK0</accession>
<organism evidence="1 2">
    <name type="scientific">Candidatus Doudnabacteria bacterium RIFCSPHIGHO2_01_FULL_46_14</name>
    <dbReference type="NCBI Taxonomy" id="1817824"/>
    <lineage>
        <taxon>Bacteria</taxon>
        <taxon>Candidatus Doudnaibacteriota</taxon>
    </lineage>
</organism>
<dbReference type="Pfam" id="PF11104">
    <property type="entry name" value="PilM_2"/>
    <property type="match status" value="1"/>
</dbReference>
<evidence type="ECO:0008006" key="3">
    <source>
        <dbReference type="Google" id="ProtNLM"/>
    </source>
</evidence>
<dbReference type="PANTHER" id="PTHR32432:SF3">
    <property type="entry name" value="ETHANOLAMINE UTILIZATION PROTEIN EUTJ"/>
    <property type="match status" value="1"/>
</dbReference>
<dbReference type="EMBL" id="MFEK01000014">
    <property type="protein sequence ID" value="OGE78175.1"/>
    <property type="molecule type" value="Genomic_DNA"/>
</dbReference>
<dbReference type="InterPro" id="IPR005883">
    <property type="entry name" value="PilM"/>
</dbReference>
<dbReference type="Proteomes" id="UP000176864">
    <property type="component" value="Unassembled WGS sequence"/>
</dbReference>
<reference evidence="1 2" key="1">
    <citation type="journal article" date="2016" name="Nat. Commun.">
        <title>Thousands of microbial genomes shed light on interconnected biogeochemical processes in an aquifer system.</title>
        <authorList>
            <person name="Anantharaman K."/>
            <person name="Brown C.T."/>
            <person name="Hug L.A."/>
            <person name="Sharon I."/>
            <person name="Castelle C.J."/>
            <person name="Probst A.J."/>
            <person name="Thomas B.C."/>
            <person name="Singh A."/>
            <person name="Wilkins M.J."/>
            <person name="Karaoz U."/>
            <person name="Brodie E.L."/>
            <person name="Williams K.H."/>
            <person name="Hubbard S.S."/>
            <person name="Banfield J.F."/>
        </authorList>
    </citation>
    <scope>NUCLEOTIDE SEQUENCE [LARGE SCALE GENOMIC DNA]</scope>
</reference>
<dbReference type="PIRSF" id="PIRSF019169">
    <property type="entry name" value="PilM"/>
    <property type="match status" value="1"/>
</dbReference>
<evidence type="ECO:0000313" key="2">
    <source>
        <dbReference type="Proteomes" id="UP000176864"/>
    </source>
</evidence>
<dbReference type="STRING" id="1817824.A2751_03375"/>
<dbReference type="AlphaFoldDB" id="A0A1F5NKK0"/>
<comment type="caution">
    <text evidence="1">The sequence shown here is derived from an EMBL/GenBank/DDBJ whole genome shotgun (WGS) entry which is preliminary data.</text>
</comment>
<dbReference type="SUPFAM" id="SSF53067">
    <property type="entry name" value="Actin-like ATPase domain"/>
    <property type="match status" value="2"/>
</dbReference>
<dbReference type="PANTHER" id="PTHR32432">
    <property type="entry name" value="CELL DIVISION PROTEIN FTSA-RELATED"/>
    <property type="match status" value="1"/>
</dbReference>